<dbReference type="RefSeq" id="WP_014813265.1">
    <property type="nucleotide sequence ID" value="NC_018025.1"/>
</dbReference>
<dbReference type="GO" id="GO:0005829">
    <property type="term" value="C:cytosol"/>
    <property type="evidence" value="ECO:0007669"/>
    <property type="project" value="TreeGrafter"/>
</dbReference>
<sequence length="109" mass="11532">MALTSVNEVFEKMPQVFNSAAASGVNAVYQFHITGQEAGDWYVAIKEGACEVSKGVHASPNTTITMADADWLAMCNGTLNGMTAFMSGKLKVSGDIMAAQRIPSLFPLA</sequence>
<dbReference type="STRING" id="706587.Desti_5608"/>
<dbReference type="HOGENOM" id="CLU_105945_1_4_7"/>
<dbReference type="Proteomes" id="UP000006055">
    <property type="component" value="Chromosome"/>
</dbReference>
<proteinExistence type="predicted"/>
<dbReference type="SUPFAM" id="SSF55718">
    <property type="entry name" value="SCP-like"/>
    <property type="match status" value="1"/>
</dbReference>
<dbReference type="Gene3D" id="3.30.1050.10">
    <property type="entry name" value="SCP2 sterol-binding domain"/>
    <property type="match status" value="1"/>
</dbReference>
<organism evidence="2 3">
    <name type="scientific">Desulfomonile tiedjei (strain ATCC 49306 / DSM 6799 / DCB-1)</name>
    <dbReference type="NCBI Taxonomy" id="706587"/>
    <lineage>
        <taxon>Bacteria</taxon>
        <taxon>Pseudomonadati</taxon>
        <taxon>Thermodesulfobacteriota</taxon>
        <taxon>Desulfomonilia</taxon>
        <taxon>Desulfomonilales</taxon>
        <taxon>Desulfomonilaceae</taxon>
        <taxon>Desulfomonile</taxon>
    </lineage>
</organism>
<dbReference type="KEGG" id="dti:Desti_5608"/>
<dbReference type="InterPro" id="IPR036527">
    <property type="entry name" value="SCP2_sterol-bd_dom_sf"/>
</dbReference>
<evidence type="ECO:0000259" key="1">
    <source>
        <dbReference type="Pfam" id="PF02036"/>
    </source>
</evidence>
<gene>
    <name evidence="2" type="ordered locus">Desti_5608</name>
</gene>
<dbReference type="AlphaFoldDB" id="I4CF47"/>
<evidence type="ECO:0000313" key="3">
    <source>
        <dbReference type="Proteomes" id="UP000006055"/>
    </source>
</evidence>
<dbReference type="PANTHER" id="PTHR10094:SF25">
    <property type="entry name" value="SCP2 STEROL-BINDING DOMAIN-CONTAINING PROTEIN 1"/>
    <property type="match status" value="1"/>
</dbReference>
<protein>
    <submittedName>
        <fullName evidence="2">Putative sterol carrier protein</fullName>
    </submittedName>
</protein>
<dbReference type="InterPro" id="IPR003033">
    <property type="entry name" value="SCP2_sterol-bd_dom"/>
</dbReference>
<dbReference type="PANTHER" id="PTHR10094">
    <property type="entry name" value="STEROL CARRIER PROTEIN 2 SCP-2 FAMILY PROTEIN"/>
    <property type="match status" value="1"/>
</dbReference>
<dbReference type="eggNOG" id="COG3255">
    <property type="taxonomic scope" value="Bacteria"/>
</dbReference>
<reference evidence="3" key="1">
    <citation type="submission" date="2012-06" db="EMBL/GenBank/DDBJ databases">
        <title>Complete sequence of chromosome of Desulfomonile tiedjei DSM 6799.</title>
        <authorList>
            <person name="Lucas S."/>
            <person name="Copeland A."/>
            <person name="Lapidus A."/>
            <person name="Glavina del Rio T."/>
            <person name="Dalin E."/>
            <person name="Tice H."/>
            <person name="Bruce D."/>
            <person name="Goodwin L."/>
            <person name="Pitluck S."/>
            <person name="Peters L."/>
            <person name="Ovchinnikova G."/>
            <person name="Zeytun A."/>
            <person name="Lu M."/>
            <person name="Kyrpides N."/>
            <person name="Mavromatis K."/>
            <person name="Ivanova N."/>
            <person name="Brettin T."/>
            <person name="Detter J.C."/>
            <person name="Han C."/>
            <person name="Larimer F."/>
            <person name="Land M."/>
            <person name="Hauser L."/>
            <person name="Markowitz V."/>
            <person name="Cheng J.-F."/>
            <person name="Hugenholtz P."/>
            <person name="Woyke T."/>
            <person name="Wu D."/>
            <person name="Spring S."/>
            <person name="Schroeder M."/>
            <person name="Brambilla E."/>
            <person name="Klenk H.-P."/>
            <person name="Eisen J.A."/>
        </authorList>
    </citation>
    <scope>NUCLEOTIDE SEQUENCE [LARGE SCALE GENOMIC DNA]</scope>
    <source>
        <strain evidence="3">ATCC 49306 / DSM 6799 / DCB-1</strain>
    </source>
</reference>
<accession>I4CF47</accession>
<keyword evidence="3" id="KW-1185">Reference proteome</keyword>
<feature type="domain" description="SCP2" evidence="1">
    <location>
        <begin position="18"/>
        <end position="106"/>
    </location>
</feature>
<dbReference type="Pfam" id="PF02036">
    <property type="entry name" value="SCP2"/>
    <property type="match status" value="1"/>
</dbReference>
<name>I4CF47_DESTA</name>
<dbReference type="EMBL" id="CP003360">
    <property type="protein sequence ID" value="AFM28188.1"/>
    <property type="molecule type" value="Genomic_DNA"/>
</dbReference>
<dbReference type="OrthoDB" id="5521228at2"/>
<evidence type="ECO:0000313" key="2">
    <source>
        <dbReference type="EMBL" id="AFM28188.1"/>
    </source>
</evidence>